<keyword evidence="1" id="KW-0812">Transmembrane</keyword>
<dbReference type="Proteomes" id="UP001597108">
    <property type="component" value="Unassembled WGS sequence"/>
</dbReference>
<evidence type="ECO:0000256" key="1">
    <source>
        <dbReference type="SAM" id="Phobius"/>
    </source>
</evidence>
<keyword evidence="3" id="KW-1185">Reference proteome</keyword>
<comment type="caution">
    <text evidence="2">The sequence shown here is derived from an EMBL/GenBank/DDBJ whole genome shotgun (WGS) entry which is preliminary data.</text>
</comment>
<reference evidence="3" key="1">
    <citation type="journal article" date="2019" name="Int. J. Syst. Evol. Microbiol.">
        <title>The Global Catalogue of Microorganisms (GCM) 10K type strain sequencing project: providing services to taxonomists for standard genome sequencing and annotation.</title>
        <authorList>
            <consortium name="The Broad Institute Genomics Platform"/>
            <consortium name="The Broad Institute Genome Sequencing Center for Infectious Disease"/>
            <person name="Wu L."/>
            <person name="Ma J."/>
        </authorList>
    </citation>
    <scope>NUCLEOTIDE SEQUENCE [LARGE SCALE GENOMIC DNA]</scope>
    <source>
        <strain evidence="3">CCUG 60524</strain>
    </source>
</reference>
<organism evidence="2 3">
    <name type="scientific">Tropicimonas aquimaris</name>
    <dbReference type="NCBI Taxonomy" id="914152"/>
    <lineage>
        <taxon>Bacteria</taxon>
        <taxon>Pseudomonadati</taxon>
        <taxon>Pseudomonadota</taxon>
        <taxon>Alphaproteobacteria</taxon>
        <taxon>Rhodobacterales</taxon>
        <taxon>Roseobacteraceae</taxon>
        <taxon>Tropicimonas</taxon>
    </lineage>
</organism>
<gene>
    <name evidence="2" type="ORF">ACFQ2S_22985</name>
</gene>
<proteinExistence type="predicted"/>
<protein>
    <submittedName>
        <fullName evidence="2">Uncharacterized protein</fullName>
    </submittedName>
</protein>
<evidence type="ECO:0000313" key="3">
    <source>
        <dbReference type="Proteomes" id="UP001597108"/>
    </source>
</evidence>
<sequence length="173" mass="19101">MFFELIAAIVAGVAVAGAVLLLNRISGGRLPRWTMPAAAGVAIIGFTIYMEYSWFDRTTSEFPEGVEVTFTHEARAAWRPWTYLWPLVDRFSAVDLASIRTNDAVPAQRMANLLLFARWSGPKVVPLVYDCDGWRMAPLLDTVEYDASGAVAKADWGPVPEDDPTFSIVCKEA</sequence>
<keyword evidence="1" id="KW-1133">Transmembrane helix</keyword>
<dbReference type="RefSeq" id="WP_386078563.1">
    <property type="nucleotide sequence ID" value="NZ_JBHTJT010000056.1"/>
</dbReference>
<dbReference type="EMBL" id="JBHTJT010000056">
    <property type="protein sequence ID" value="MFD0982509.1"/>
    <property type="molecule type" value="Genomic_DNA"/>
</dbReference>
<feature type="transmembrane region" description="Helical" evidence="1">
    <location>
        <begin position="37"/>
        <end position="55"/>
    </location>
</feature>
<keyword evidence="1" id="KW-0472">Membrane</keyword>
<feature type="transmembrane region" description="Helical" evidence="1">
    <location>
        <begin position="6"/>
        <end position="25"/>
    </location>
</feature>
<name>A0ABW3IWR6_9RHOB</name>
<evidence type="ECO:0000313" key="2">
    <source>
        <dbReference type="EMBL" id="MFD0982509.1"/>
    </source>
</evidence>
<accession>A0ABW3IWR6</accession>